<name>A0A0F7KWP1_9SPHN</name>
<dbReference type="SMART" id="SM00530">
    <property type="entry name" value="HTH_XRE"/>
    <property type="match status" value="1"/>
</dbReference>
<dbReference type="PANTHER" id="PTHR46797">
    <property type="entry name" value="HTH-TYPE TRANSCRIPTIONAL REGULATOR"/>
    <property type="match status" value="1"/>
</dbReference>
<dbReference type="CDD" id="cd00093">
    <property type="entry name" value="HTH_XRE"/>
    <property type="match status" value="1"/>
</dbReference>
<dbReference type="Pfam" id="PF07883">
    <property type="entry name" value="Cupin_2"/>
    <property type="match status" value="1"/>
</dbReference>
<keyword evidence="1" id="KW-0238">DNA-binding</keyword>
<dbReference type="STRING" id="1267766.WYH_02187"/>
<dbReference type="InterPro" id="IPR014710">
    <property type="entry name" value="RmlC-like_jellyroll"/>
</dbReference>
<dbReference type="GO" id="GO:0005829">
    <property type="term" value="C:cytosol"/>
    <property type="evidence" value="ECO:0007669"/>
    <property type="project" value="TreeGrafter"/>
</dbReference>
<organism evidence="2 3">
    <name type="scientific">Croceibacterium atlanticum</name>
    <dbReference type="NCBI Taxonomy" id="1267766"/>
    <lineage>
        <taxon>Bacteria</taxon>
        <taxon>Pseudomonadati</taxon>
        <taxon>Pseudomonadota</taxon>
        <taxon>Alphaproteobacteria</taxon>
        <taxon>Sphingomonadales</taxon>
        <taxon>Erythrobacteraceae</taxon>
        <taxon>Croceibacterium</taxon>
    </lineage>
</organism>
<gene>
    <name evidence="2" type="primary">puuR</name>
    <name evidence="2" type="ORF">WYH_02187</name>
</gene>
<evidence type="ECO:0000256" key="1">
    <source>
        <dbReference type="ARBA" id="ARBA00023125"/>
    </source>
</evidence>
<dbReference type="KEGG" id="aay:WYH_02187"/>
<dbReference type="SUPFAM" id="SSF47413">
    <property type="entry name" value="lambda repressor-like DNA-binding domains"/>
    <property type="match status" value="1"/>
</dbReference>
<dbReference type="RefSeq" id="WP_053833539.1">
    <property type="nucleotide sequence ID" value="NZ_CP011452.2"/>
</dbReference>
<dbReference type="CDD" id="cd02209">
    <property type="entry name" value="cupin_XRE_C"/>
    <property type="match status" value="1"/>
</dbReference>
<dbReference type="InterPro" id="IPR013096">
    <property type="entry name" value="Cupin_2"/>
</dbReference>
<evidence type="ECO:0000313" key="2">
    <source>
        <dbReference type="EMBL" id="AKH43220.1"/>
    </source>
</evidence>
<dbReference type="Gene3D" id="1.10.260.40">
    <property type="entry name" value="lambda repressor-like DNA-binding domains"/>
    <property type="match status" value="1"/>
</dbReference>
<dbReference type="InterPro" id="IPR010982">
    <property type="entry name" value="Lambda_DNA-bd_dom_sf"/>
</dbReference>
<dbReference type="Gene3D" id="2.60.120.10">
    <property type="entry name" value="Jelly Rolls"/>
    <property type="match status" value="1"/>
</dbReference>
<dbReference type="PANTHER" id="PTHR46797:SF20">
    <property type="entry name" value="BLR4304 PROTEIN"/>
    <property type="match status" value="1"/>
</dbReference>
<dbReference type="OrthoDB" id="9805356at2"/>
<dbReference type="SUPFAM" id="SSF51182">
    <property type="entry name" value="RmlC-like cupins"/>
    <property type="match status" value="1"/>
</dbReference>
<dbReference type="GO" id="GO:0003700">
    <property type="term" value="F:DNA-binding transcription factor activity"/>
    <property type="evidence" value="ECO:0007669"/>
    <property type="project" value="TreeGrafter"/>
</dbReference>
<dbReference type="PATRIC" id="fig|1267766.3.peg.2214"/>
<protein>
    <submittedName>
        <fullName evidence="2">HTH-type transcriptional regulator PuuR</fullName>
    </submittedName>
</protein>
<dbReference type="GO" id="GO:0003677">
    <property type="term" value="F:DNA binding"/>
    <property type="evidence" value="ECO:0007669"/>
    <property type="project" value="UniProtKB-KW"/>
</dbReference>
<dbReference type="InterPro" id="IPR001387">
    <property type="entry name" value="Cro/C1-type_HTH"/>
</dbReference>
<dbReference type="InterPro" id="IPR011051">
    <property type="entry name" value="RmlC_Cupin_sf"/>
</dbReference>
<accession>A0A0F7KWP1</accession>
<proteinExistence type="predicted"/>
<reference evidence="2" key="1">
    <citation type="submission" date="2015-05" db="EMBL/GenBank/DDBJ databases">
        <title>The complete genome of Altererythrobacter atlanticus strain 26DY36.</title>
        <authorList>
            <person name="Wu Y.-H."/>
            <person name="Cheng H."/>
            <person name="Wu X.-W."/>
        </authorList>
    </citation>
    <scope>NUCLEOTIDE SEQUENCE [LARGE SCALE GENOMIC DNA]</scope>
    <source>
        <strain evidence="2">26DY36</strain>
    </source>
</reference>
<evidence type="ECO:0000313" key="3">
    <source>
        <dbReference type="Proteomes" id="UP000034392"/>
    </source>
</evidence>
<dbReference type="InterPro" id="IPR050807">
    <property type="entry name" value="TransReg_Diox_bact_type"/>
</dbReference>
<keyword evidence="3" id="KW-1185">Reference proteome</keyword>
<dbReference type="Pfam" id="PF01381">
    <property type="entry name" value="HTH_3"/>
    <property type="match status" value="1"/>
</dbReference>
<dbReference type="EMBL" id="CP011452">
    <property type="protein sequence ID" value="AKH43220.1"/>
    <property type="molecule type" value="Genomic_DNA"/>
</dbReference>
<dbReference type="AlphaFoldDB" id="A0A0F7KWP1"/>
<dbReference type="Proteomes" id="UP000034392">
    <property type="component" value="Chromosome"/>
</dbReference>
<sequence length="208" mass="22975">MNKNNISDPRPGPGEALRAIRAERGWTLADVHERTGLAVSTLSKLETGKVELNYTKLMKLSAGLGVDIAQLVQAPETPEHPETGPSLPKASGWRAITRQGEEATLSDGSYYYELHGTELNQRNLHPMVIEVKANSLEEFGEYVRHEGEEFTYVLEGSVEFHSEIYAPTTLNEGDSIYFDAGMGHAWIKASSGRCRILAVFTGEAHHHN</sequence>
<dbReference type="PROSITE" id="PS50943">
    <property type="entry name" value="HTH_CROC1"/>
    <property type="match status" value="1"/>
</dbReference>